<dbReference type="PANTHER" id="PTHR10666">
    <property type="entry name" value="UBIQUITIN"/>
    <property type="match status" value="1"/>
</dbReference>
<evidence type="ECO:0000256" key="3">
    <source>
        <dbReference type="ARBA" id="ARBA00008430"/>
    </source>
</evidence>
<dbReference type="Proteomes" id="UP000076798">
    <property type="component" value="Unassembled WGS sequence"/>
</dbReference>
<evidence type="ECO:0000313" key="11">
    <source>
        <dbReference type="Proteomes" id="UP000076798"/>
    </source>
</evidence>
<dbReference type="InterPro" id="IPR000626">
    <property type="entry name" value="Ubiquitin-like_dom"/>
</dbReference>
<evidence type="ECO:0000256" key="8">
    <source>
        <dbReference type="ARBA" id="ARBA00023242"/>
    </source>
</evidence>
<keyword evidence="4" id="KW-0963">Cytoplasm</keyword>
<evidence type="ECO:0000256" key="1">
    <source>
        <dbReference type="ARBA" id="ARBA00004123"/>
    </source>
</evidence>
<proteinExistence type="inferred from homology"/>
<dbReference type="SMART" id="SM00213">
    <property type="entry name" value="UBQ"/>
    <property type="match status" value="2"/>
</dbReference>
<dbReference type="OrthoDB" id="428577at2759"/>
<evidence type="ECO:0000256" key="7">
    <source>
        <dbReference type="ARBA" id="ARBA00022843"/>
    </source>
</evidence>
<keyword evidence="7" id="KW-0832">Ubl conjugation</keyword>
<reference evidence="10 11" key="1">
    <citation type="journal article" date="2016" name="Mol. Biol. Evol.">
        <title>Comparative Genomics of Early-Diverging Mushroom-Forming Fungi Provides Insights into the Origins of Lignocellulose Decay Capabilities.</title>
        <authorList>
            <person name="Nagy L.G."/>
            <person name="Riley R."/>
            <person name="Tritt A."/>
            <person name="Adam C."/>
            <person name="Daum C."/>
            <person name="Floudas D."/>
            <person name="Sun H."/>
            <person name="Yadav J.S."/>
            <person name="Pangilinan J."/>
            <person name="Larsson K.H."/>
            <person name="Matsuura K."/>
            <person name="Barry K."/>
            <person name="Labutti K."/>
            <person name="Kuo R."/>
            <person name="Ohm R.A."/>
            <person name="Bhattacharya S.S."/>
            <person name="Shirouzu T."/>
            <person name="Yoshinaga Y."/>
            <person name="Martin F.M."/>
            <person name="Grigoriev I.V."/>
            <person name="Hibbett D.S."/>
        </authorList>
    </citation>
    <scope>NUCLEOTIDE SEQUENCE [LARGE SCALE GENOMIC DNA]</scope>
    <source>
        <strain evidence="10 11">HHB10207 ss-3</strain>
    </source>
</reference>
<evidence type="ECO:0000259" key="9">
    <source>
        <dbReference type="PROSITE" id="PS50053"/>
    </source>
</evidence>
<evidence type="ECO:0000313" key="10">
    <source>
        <dbReference type="EMBL" id="KZT31343.1"/>
    </source>
</evidence>
<organism evidence="10 11">
    <name type="scientific">Sistotremastrum suecicum HHB10207 ss-3</name>
    <dbReference type="NCBI Taxonomy" id="1314776"/>
    <lineage>
        <taxon>Eukaryota</taxon>
        <taxon>Fungi</taxon>
        <taxon>Dikarya</taxon>
        <taxon>Basidiomycota</taxon>
        <taxon>Agaricomycotina</taxon>
        <taxon>Agaricomycetes</taxon>
        <taxon>Sistotremastrales</taxon>
        <taxon>Sistotremastraceae</taxon>
        <taxon>Sistotremastrum</taxon>
    </lineage>
</organism>
<dbReference type="PRINTS" id="PR00348">
    <property type="entry name" value="UBIQUITIN"/>
</dbReference>
<accession>A0A165WMQ9</accession>
<feature type="domain" description="Ubiquitin-like" evidence="9">
    <location>
        <begin position="76"/>
        <end position="151"/>
    </location>
</feature>
<evidence type="ECO:0000256" key="5">
    <source>
        <dbReference type="ARBA" id="ARBA00022499"/>
    </source>
</evidence>
<evidence type="ECO:0000256" key="2">
    <source>
        <dbReference type="ARBA" id="ARBA00004496"/>
    </source>
</evidence>
<dbReference type="AlphaFoldDB" id="A0A165WMQ9"/>
<keyword evidence="8" id="KW-0539">Nucleus</keyword>
<keyword evidence="11" id="KW-1185">Reference proteome</keyword>
<comment type="similarity">
    <text evidence="3">Belongs to the ubiquitin family.</text>
</comment>
<keyword evidence="6" id="KW-0677">Repeat</keyword>
<dbReference type="Pfam" id="PF00240">
    <property type="entry name" value="ubiquitin"/>
    <property type="match status" value="2"/>
</dbReference>
<dbReference type="InterPro" id="IPR050158">
    <property type="entry name" value="Ubiquitin_ubiquitin-like"/>
</dbReference>
<dbReference type="STRING" id="1314776.A0A165WMQ9"/>
<sequence length="157" mass="17823">MRIFVKTVDNVTDEYEVTETETVDSLKIKIERKKSIPPNGQRLIFEGRGIEDGHALSEYRIMQDSTIHMVLRILPMQIFVKTTNGKSITLNVQKTDTIDSVKARIADRLDAPKEGLNLIYGSKPLQDTHSLEEYDIGNLATLHMVMRLPGGKNRLRS</sequence>
<dbReference type="InterPro" id="IPR019956">
    <property type="entry name" value="Ubiquitin_dom"/>
</dbReference>
<dbReference type="FunFam" id="3.10.20.90:FF:000469">
    <property type="entry name" value="Polyubiquitin-C"/>
    <property type="match status" value="1"/>
</dbReference>
<dbReference type="GO" id="GO:0005634">
    <property type="term" value="C:nucleus"/>
    <property type="evidence" value="ECO:0007669"/>
    <property type="project" value="UniProtKB-SubCell"/>
</dbReference>
<evidence type="ECO:0000256" key="6">
    <source>
        <dbReference type="ARBA" id="ARBA00022737"/>
    </source>
</evidence>
<dbReference type="GO" id="GO:0005737">
    <property type="term" value="C:cytoplasm"/>
    <property type="evidence" value="ECO:0007669"/>
    <property type="project" value="UniProtKB-SubCell"/>
</dbReference>
<gene>
    <name evidence="10" type="ORF">SISSUDRAFT_1067839</name>
</gene>
<feature type="domain" description="Ubiquitin-like" evidence="9">
    <location>
        <begin position="1"/>
        <end position="72"/>
    </location>
</feature>
<dbReference type="Gene3D" id="3.10.20.90">
    <property type="entry name" value="Phosphatidylinositol 3-kinase Catalytic Subunit, Chain A, domain 1"/>
    <property type="match status" value="2"/>
</dbReference>
<dbReference type="PROSITE" id="PS50053">
    <property type="entry name" value="UBIQUITIN_2"/>
    <property type="match status" value="2"/>
</dbReference>
<evidence type="ECO:0000256" key="4">
    <source>
        <dbReference type="ARBA" id="ARBA00022490"/>
    </source>
</evidence>
<dbReference type="SUPFAM" id="SSF54236">
    <property type="entry name" value="Ubiquitin-like"/>
    <property type="match status" value="2"/>
</dbReference>
<keyword evidence="5" id="KW-1017">Isopeptide bond</keyword>
<dbReference type="EMBL" id="KV428638">
    <property type="protein sequence ID" value="KZT31343.1"/>
    <property type="molecule type" value="Genomic_DNA"/>
</dbReference>
<protein>
    <submittedName>
        <fullName evidence="10">Polyubiquitin</fullName>
    </submittedName>
</protein>
<comment type="subcellular location">
    <subcellularLocation>
        <location evidence="2">Cytoplasm</location>
    </subcellularLocation>
    <subcellularLocation>
        <location evidence="1">Nucleus</location>
    </subcellularLocation>
</comment>
<name>A0A165WMQ9_9AGAM</name>
<dbReference type="InterPro" id="IPR029071">
    <property type="entry name" value="Ubiquitin-like_domsf"/>
</dbReference>